<comment type="caution">
    <text evidence="1">The sequence shown here is derived from an EMBL/GenBank/DDBJ whole genome shotgun (WGS) entry which is preliminary data.</text>
</comment>
<name>A0A2I0HUY2_PUNGR</name>
<dbReference type="AlphaFoldDB" id="A0A2I0HUY2"/>
<organism evidence="1 2">
    <name type="scientific">Punica granatum</name>
    <name type="common">Pomegranate</name>
    <dbReference type="NCBI Taxonomy" id="22663"/>
    <lineage>
        <taxon>Eukaryota</taxon>
        <taxon>Viridiplantae</taxon>
        <taxon>Streptophyta</taxon>
        <taxon>Embryophyta</taxon>
        <taxon>Tracheophyta</taxon>
        <taxon>Spermatophyta</taxon>
        <taxon>Magnoliopsida</taxon>
        <taxon>eudicotyledons</taxon>
        <taxon>Gunneridae</taxon>
        <taxon>Pentapetalae</taxon>
        <taxon>rosids</taxon>
        <taxon>malvids</taxon>
        <taxon>Myrtales</taxon>
        <taxon>Lythraceae</taxon>
        <taxon>Punica</taxon>
    </lineage>
</organism>
<evidence type="ECO:0000313" key="2">
    <source>
        <dbReference type="Proteomes" id="UP000233551"/>
    </source>
</evidence>
<feature type="non-terminal residue" evidence="1">
    <location>
        <position position="1"/>
    </location>
</feature>
<reference evidence="1 2" key="1">
    <citation type="submission" date="2017-11" db="EMBL/GenBank/DDBJ databases">
        <title>De-novo sequencing of pomegranate (Punica granatum L.) genome.</title>
        <authorList>
            <person name="Akparov Z."/>
            <person name="Amiraslanov A."/>
            <person name="Hajiyeva S."/>
            <person name="Abbasov M."/>
            <person name="Kaur K."/>
            <person name="Hamwieh A."/>
            <person name="Solovyev V."/>
            <person name="Salamov A."/>
            <person name="Braich B."/>
            <person name="Kosarev P."/>
            <person name="Mahmoud A."/>
            <person name="Hajiyev E."/>
            <person name="Babayeva S."/>
            <person name="Izzatullayeva V."/>
            <person name="Mammadov A."/>
            <person name="Mammadov A."/>
            <person name="Sharifova S."/>
            <person name="Ojaghi J."/>
            <person name="Eynullazada K."/>
            <person name="Bayramov B."/>
            <person name="Abdulazimova A."/>
            <person name="Shahmuradov I."/>
        </authorList>
    </citation>
    <scope>NUCLEOTIDE SEQUENCE [LARGE SCALE GENOMIC DNA]</scope>
    <source>
        <strain evidence="2">cv. AG2017</strain>
        <tissue evidence="1">Leaf</tissue>
    </source>
</reference>
<dbReference type="EMBL" id="PGOL01005401">
    <property type="protein sequence ID" value="PKI35320.1"/>
    <property type="molecule type" value="Genomic_DNA"/>
</dbReference>
<gene>
    <name evidence="1" type="ORF">CRG98_044288</name>
</gene>
<dbReference type="Proteomes" id="UP000233551">
    <property type="component" value="Unassembled WGS sequence"/>
</dbReference>
<proteinExistence type="predicted"/>
<protein>
    <submittedName>
        <fullName evidence="1">Uncharacterized protein</fullName>
    </submittedName>
</protein>
<evidence type="ECO:0000313" key="1">
    <source>
        <dbReference type="EMBL" id="PKI35320.1"/>
    </source>
</evidence>
<keyword evidence="2" id="KW-1185">Reference proteome</keyword>
<sequence>AIGNPKGCSPPTDSCLPHAAGRALKAPKVVEGCATPPKPTMFKEGQTMEGHHQLPHVMQSRPNAKQTTSPDALRDPRASVLGLSQFLNSCSGPSRFQIPVRVHPGFKFPFGSIPVSNSCSDSSRFQIPVWVHPGFKFLFGSIPVSFRSILVAFGSIPVSFRSILVSFGSIPVLFRSIPVAFGSIPVHSGLSWSHSGLSRSIQVYPGRIRVYPSPFRSILVSFRSIPVHSSLSRSRSGLSWSHSGLSWSHSGLSRSIQVYPGPFGSIPVLIFDMISRYIQSGYEQPWGNGIRAVAGPKKGVLLMIFGYIL</sequence>
<accession>A0A2I0HUY2</accession>